<protein>
    <submittedName>
        <fullName evidence="2">Uncharacterized protein</fullName>
    </submittedName>
</protein>
<keyword evidence="1" id="KW-0812">Transmembrane</keyword>
<dbReference type="OrthoDB" id="531651at2759"/>
<dbReference type="RefSeq" id="XP_002950076.1">
    <property type="nucleotide sequence ID" value="XM_002950030.1"/>
</dbReference>
<dbReference type="KEGG" id="vcn:VOLCADRAFT_117480"/>
<gene>
    <name evidence="2" type="ORF">VOLCADRAFT_117480</name>
</gene>
<name>D8TUP5_VOLCA</name>
<dbReference type="InParanoid" id="D8TUP5"/>
<reference evidence="2 3" key="1">
    <citation type="journal article" date="2010" name="Science">
        <title>Genomic analysis of organismal complexity in the multicellular green alga Volvox carteri.</title>
        <authorList>
            <person name="Prochnik S.E."/>
            <person name="Umen J."/>
            <person name="Nedelcu A.M."/>
            <person name="Hallmann A."/>
            <person name="Miller S.M."/>
            <person name="Nishii I."/>
            <person name="Ferris P."/>
            <person name="Kuo A."/>
            <person name="Mitros T."/>
            <person name="Fritz-Laylin L.K."/>
            <person name="Hellsten U."/>
            <person name="Chapman J."/>
            <person name="Simakov O."/>
            <person name="Rensing S.A."/>
            <person name="Terry A."/>
            <person name="Pangilinan J."/>
            <person name="Kapitonov V."/>
            <person name="Jurka J."/>
            <person name="Salamov A."/>
            <person name="Shapiro H."/>
            <person name="Schmutz J."/>
            <person name="Grimwood J."/>
            <person name="Lindquist E."/>
            <person name="Lucas S."/>
            <person name="Grigoriev I.V."/>
            <person name="Schmitt R."/>
            <person name="Kirk D."/>
            <person name="Rokhsar D.S."/>
        </authorList>
    </citation>
    <scope>NUCLEOTIDE SEQUENCE [LARGE SCALE GENOMIC DNA]</scope>
    <source>
        <strain evidence="3">f. Nagariensis / Eve</strain>
    </source>
</reference>
<keyword evidence="1" id="KW-0472">Membrane</keyword>
<dbReference type="AlphaFoldDB" id="D8TUP5"/>
<dbReference type="Proteomes" id="UP000001058">
    <property type="component" value="Unassembled WGS sequence"/>
</dbReference>
<dbReference type="EMBL" id="GL378338">
    <property type="protein sequence ID" value="EFJ48744.1"/>
    <property type="molecule type" value="Genomic_DNA"/>
</dbReference>
<keyword evidence="1" id="KW-1133">Transmembrane helix</keyword>
<feature type="transmembrane region" description="Helical" evidence="1">
    <location>
        <begin position="82"/>
        <end position="102"/>
    </location>
</feature>
<organism evidence="3">
    <name type="scientific">Volvox carteri f. nagariensis</name>
    <dbReference type="NCBI Taxonomy" id="3068"/>
    <lineage>
        <taxon>Eukaryota</taxon>
        <taxon>Viridiplantae</taxon>
        <taxon>Chlorophyta</taxon>
        <taxon>core chlorophytes</taxon>
        <taxon>Chlorophyceae</taxon>
        <taxon>CS clade</taxon>
        <taxon>Chlamydomonadales</taxon>
        <taxon>Volvocaceae</taxon>
        <taxon>Volvox</taxon>
    </lineage>
</organism>
<dbReference type="GeneID" id="9619662"/>
<proteinExistence type="predicted"/>
<accession>D8TUP5</accession>
<feature type="transmembrane region" description="Helical" evidence="1">
    <location>
        <begin position="175"/>
        <end position="194"/>
    </location>
</feature>
<sequence>MKERRGEWRSGGTALRIRNFGVPHSDARELAAVLYIWLPVGYSIDQKKTVLVEIVGLPWIGQWAAVIAADVTHLALGSGQRVLVFTSLAGGLAGFGLLYNCLRRLHPLLVRLARAEGTLRSAGNATLLRTGTSWVTAFALFRLPTSISAGLCAARATADFSAGVMAVYGTGFNAAINPSLGLLLVDMVLAVAMINQLNDVGFGATMLLWLVGLIAATHTLLIVKGFCIALAMALAMRAAFKFVPEEDDEVAAAEALLDKKKKADKWA</sequence>
<feature type="transmembrane region" description="Helical" evidence="1">
    <location>
        <begin position="50"/>
        <end position="76"/>
    </location>
</feature>
<evidence type="ECO:0000313" key="2">
    <source>
        <dbReference type="EMBL" id="EFJ48744.1"/>
    </source>
</evidence>
<keyword evidence="3" id="KW-1185">Reference proteome</keyword>
<feature type="transmembrane region" description="Helical" evidence="1">
    <location>
        <begin position="206"/>
        <end position="234"/>
    </location>
</feature>
<evidence type="ECO:0000313" key="3">
    <source>
        <dbReference type="Proteomes" id="UP000001058"/>
    </source>
</evidence>
<evidence type="ECO:0000256" key="1">
    <source>
        <dbReference type="SAM" id="Phobius"/>
    </source>
</evidence>